<keyword evidence="7 12" id="KW-0819">tRNA processing</keyword>
<evidence type="ECO:0000256" key="12">
    <source>
        <dbReference type="HAMAP-Rule" id="MF_00129"/>
    </source>
</evidence>
<protein>
    <recommendedName>
        <fullName evidence="4 12">tRNA uridine 5-carboxymethylaminomethyl modification enzyme MnmG</fullName>
    </recommendedName>
    <alternativeName>
        <fullName evidence="11 12">Glucose-inhibited division protein A</fullName>
    </alternativeName>
</protein>
<dbReference type="InterPro" id="IPR040131">
    <property type="entry name" value="MnmG_N"/>
</dbReference>
<comment type="cofactor">
    <cofactor evidence="1 12">
        <name>FAD</name>
        <dbReference type="ChEBI" id="CHEBI:57692"/>
    </cofactor>
</comment>
<sequence>MTLNYDVIVIGGGHAGCEAASAAARMGASTCLVTMDMNKIAQMSCNPAVGGIAKGQIVREVDALGGQMGIITDATAIQFRMLNRSKGPAVWSPRAQCDRGRFIWRWRQALDSTPGLDIWQDQATELIVEGRRARGVRTIWGAELLAGSVVITAGTFLNGLMHIGRRQVEGGRIAEPAAHHLTESITRHGIRAGRMKTGTPVRIDRRSVHFEDMEVQEGEADFHRFSFMDTGRRLPQLPCWTCYTNPDVHEALRAALPDSPLYNGQIRSIGPRYCPSIETKLVTFPDKGQHPLFLEPEGTDTNEMYLNGFSSSLPMDAQIEALRHIPALRDVKVYRPGYAIEYDFFDPTQLKHTLESKVVAGLFLAGQVNGTTGYEEAAGQGLVAGVNAALACSGGEPFVMRRDESYIGVLIDDLVTKGVDEPYRMFTSRAEYRILLRQDDADARLTERAYAMGLATRQRYDRWMAKKAGIEGIEKLCKETSVKPLEINPALENLGTTPLREGCKLIDLLGRPQLSMDTLAAIVPQLREKIESLPDRREETAEAAEIRIKYKGYIERERMVAEKMHRLEDIKIKGRFNYAEMQQLSTEARQKLQSIDPVTLAQASRIPGVSPSDINVMLVLMGR</sequence>
<dbReference type="Pfam" id="PF01134">
    <property type="entry name" value="GIDA"/>
    <property type="match status" value="1"/>
</dbReference>
<dbReference type="Pfam" id="PF21680">
    <property type="entry name" value="GIDA_C_1st"/>
    <property type="match status" value="1"/>
</dbReference>
<dbReference type="NCBIfam" id="TIGR00136">
    <property type="entry name" value="mnmG_gidA"/>
    <property type="match status" value="1"/>
</dbReference>
<evidence type="ECO:0000313" key="15">
    <source>
        <dbReference type="Proteomes" id="UP000764045"/>
    </source>
</evidence>
<evidence type="ECO:0000256" key="7">
    <source>
        <dbReference type="ARBA" id="ARBA00022694"/>
    </source>
</evidence>
<reference evidence="14 15" key="1">
    <citation type="journal article" date="2021" name="Sci. Rep.">
        <title>The distribution of antibiotic resistance genes in chicken gut microbiota commensals.</title>
        <authorList>
            <person name="Juricova H."/>
            <person name="Matiasovicova J."/>
            <person name="Kubasova T."/>
            <person name="Cejkova D."/>
            <person name="Rychlik I."/>
        </authorList>
    </citation>
    <scope>NUCLEOTIDE SEQUENCE [LARGE SCALE GENOMIC DNA]</scope>
    <source>
        <strain evidence="14 15">An819</strain>
    </source>
</reference>
<evidence type="ECO:0000259" key="13">
    <source>
        <dbReference type="SMART" id="SM01228"/>
    </source>
</evidence>
<dbReference type="InterPro" id="IPR044920">
    <property type="entry name" value="MnmG_C_subdom_sf"/>
</dbReference>
<dbReference type="InterPro" id="IPR020595">
    <property type="entry name" value="MnmG-rel_CS"/>
</dbReference>
<dbReference type="FunFam" id="3.50.50.60:FF:000002">
    <property type="entry name" value="tRNA uridine 5-carboxymethylaminomethyl modification enzyme MnmG"/>
    <property type="match status" value="1"/>
</dbReference>
<comment type="subcellular location">
    <subcellularLocation>
        <location evidence="12">Cytoplasm</location>
    </subcellularLocation>
</comment>
<comment type="similarity">
    <text evidence="3 12">Belongs to the MnmG family.</text>
</comment>
<dbReference type="PANTHER" id="PTHR11806">
    <property type="entry name" value="GLUCOSE INHIBITED DIVISION PROTEIN A"/>
    <property type="match status" value="1"/>
</dbReference>
<dbReference type="FunFam" id="1.10.10.1800:FF:000003">
    <property type="entry name" value="tRNA uridine 5-carboxymethylaminomethyl modification enzyme MnmG"/>
    <property type="match status" value="1"/>
</dbReference>
<dbReference type="AlphaFoldDB" id="A0A938WKY2"/>
<organism evidence="14 15">
    <name type="scientific">Marseilla massiliensis</name>
    <dbReference type="NCBI Taxonomy" id="1841864"/>
    <lineage>
        <taxon>Bacteria</taxon>
        <taxon>Pseudomonadati</taxon>
        <taxon>Bacteroidota</taxon>
        <taxon>Bacteroidia</taxon>
        <taxon>Bacteroidales</taxon>
        <taxon>Prevotellaceae</taxon>
        <taxon>Marseilla</taxon>
    </lineage>
</organism>
<dbReference type="GO" id="GO:0050660">
    <property type="term" value="F:flavin adenine dinucleotide binding"/>
    <property type="evidence" value="ECO:0007669"/>
    <property type="project" value="UniProtKB-UniRule"/>
</dbReference>
<dbReference type="InterPro" id="IPR049312">
    <property type="entry name" value="GIDA_C_N"/>
</dbReference>
<gene>
    <name evidence="12 14" type="primary">mnmG</name>
    <name evidence="12" type="synonym">gidA</name>
    <name evidence="14" type="ORF">H6B30_00500</name>
</gene>
<dbReference type="PANTHER" id="PTHR11806:SF0">
    <property type="entry name" value="PROTEIN MTO1 HOMOLOG, MITOCHONDRIAL"/>
    <property type="match status" value="1"/>
</dbReference>
<evidence type="ECO:0000256" key="1">
    <source>
        <dbReference type="ARBA" id="ARBA00001974"/>
    </source>
</evidence>
<evidence type="ECO:0000256" key="6">
    <source>
        <dbReference type="ARBA" id="ARBA00022630"/>
    </source>
</evidence>
<dbReference type="PROSITE" id="PS01280">
    <property type="entry name" value="GIDA_1"/>
    <property type="match status" value="1"/>
</dbReference>
<evidence type="ECO:0000256" key="9">
    <source>
        <dbReference type="ARBA" id="ARBA00023027"/>
    </source>
</evidence>
<comment type="caution">
    <text evidence="12">Lacks conserved residue(s) required for the propagation of feature annotation.</text>
</comment>
<dbReference type="Gene3D" id="1.10.10.1800">
    <property type="entry name" value="tRNA uridine 5-carboxymethylaminomethyl modification enzyme MnmG/GidA"/>
    <property type="match status" value="1"/>
</dbReference>
<feature type="domain" description="tRNA uridine 5-carboxymethylaminomethyl modification enzyme C-terminal subdomain" evidence="13">
    <location>
        <begin position="548"/>
        <end position="619"/>
    </location>
</feature>
<dbReference type="EMBL" id="JACJJL010000001">
    <property type="protein sequence ID" value="MBM6660245.1"/>
    <property type="molecule type" value="Genomic_DNA"/>
</dbReference>
<dbReference type="InterPro" id="IPR047001">
    <property type="entry name" value="MnmG_C_subdom"/>
</dbReference>
<dbReference type="Gene3D" id="3.50.50.60">
    <property type="entry name" value="FAD/NAD(P)-binding domain"/>
    <property type="match status" value="2"/>
</dbReference>
<evidence type="ECO:0000256" key="4">
    <source>
        <dbReference type="ARBA" id="ARBA00020461"/>
    </source>
</evidence>
<evidence type="ECO:0000256" key="5">
    <source>
        <dbReference type="ARBA" id="ARBA00022490"/>
    </source>
</evidence>
<dbReference type="InterPro" id="IPR036188">
    <property type="entry name" value="FAD/NAD-bd_sf"/>
</dbReference>
<feature type="binding site" evidence="12">
    <location>
        <begin position="270"/>
        <end position="284"/>
    </location>
    <ligand>
        <name>NAD(+)</name>
        <dbReference type="ChEBI" id="CHEBI:57540"/>
    </ligand>
</feature>
<dbReference type="InterPro" id="IPR004416">
    <property type="entry name" value="MnmG"/>
</dbReference>
<dbReference type="InterPro" id="IPR026904">
    <property type="entry name" value="MnmG_C"/>
</dbReference>
<keyword evidence="15" id="KW-1185">Reference proteome</keyword>
<evidence type="ECO:0000256" key="11">
    <source>
        <dbReference type="ARBA" id="ARBA00031800"/>
    </source>
</evidence>
<evidence type="ECO:0000256" key="3">
    <source>
        <dbReference type="ARBA" id="ARBA00007653"/>
    </source>
</evidence>
<dbReference type="Pfam" id="PF13932">
    <property type="entry name" value="SAM_GIDA_C"/>
    <property type="match status" value="1"/>
</dbReference>
<comment type="caution">
    <text evidence="14">The sequence shown here is derived from an EMBL/GenBank/DDBJ whole genome shotgun (WGS) entry which is preliminary data.</text>
</comment>
<dbReference type="Gene3D" id="1.10.150.570">
    <property type="entry name" value="GidA associated domain, C-terminal subdomain"/>
    <property type="match status" value="1"/>
</dbReference>
<keyword evidence="5 12" id="KW-0963">Cytoplasm</keyword>
<dbReference type="SMART" id="SM01228">
    <property type="entry name" value="GIDA_assoc_3"/>
    <property type="match status" value="1"/>
</dbReference>
<keyword evidence="6 12" id="KW-0285">Flavoprotein</keyword>
<proteinExistence type="inferred from homology"/>
<name>A0A938WKY2_9BACT</name>
<dbReference type="RefSeq" id="WP_205106825.1">
    <property type="nucleotide sequence ID" value="NZ_JACJJL010000001.1"/>
</dbReference>
<dbReference type="GO" id="GO:0005829">
    <property type="term" value="C:cytosol"/>
    <property type="evidence" value="ECO:0007669"/>
    <property type="project" value="TreeGrafter"/>
</dbReference>
<comment type="subunit">
    <text evidence="10 12">Homodimer. Heterotetramer of two MnmE and two MnmG subunits.</text>
</comment>
<dbReference type="GO" id="GO:0002098">
    <property type="term" value="P:tRNA wobble uridine modification"/>
    <property type="evidence" value="ECO:0007669"/>
    <property type="project" value="InterPro"/>
</dbReference>
<keyword evidence="8 12" id="KW-0274">FAD</keyword>
<accession>A0A938WKY2</accession>
<dbReference type="GO" id="GO:0030488">
    <property type="term" value="P:tRNA methylation"/>
    <property type="evidence" value="ECO:0007669"/>
    <property type="project" value="TreeGrafter"/>
</dbReference>
<dbReference type="HAMAP" id="MF_00129">
    <property type="entry name" value="MnmG_GidA"/>
    <property type="match status" value="1"/>
</dbReference>
<evidence type="ECO:0000256" key="8">
    <source>
        <dbReference type="ARBA" id="ARBA00022827"/>
    </source>
</evidence>
<keyword evidence="9 12" id="KW-0520">NAD</keyword>
<comment type="function">
    <text evidence="2 12">NAD-binding protein involved in the addition of a carboxymethylaminomethyl (cmnm) group at the wobble position (U34) of certain tRNAs, forming tRNA-cmnm(5)s(2)U34.</text>
</comment>
<dbReference type="SUPFAM" id="SSF51905">
    <property type="entry name" value="FAD/NAD(P)-binding domain"/>
    <property type="match status" value="1"/>
</dbReference>
<dbReference type="InterPro" id="IPR002218">
    <property type="entry name" value="MnmG-rel"/>
</dbReference>
<evidence type="ECO:0000256" key="2">
    <source>
        <dbReference type="ARBA" id="ARBA00003717"/>
    </source>
</evidence>
<evidence type="ECO:0000256" key="10">
    <source>
        <dbReference type="ARBA" id="ARBA00025948"/>
    </source>
</evidence>
<evidence type="ECO:0000313" key="14">
    <source>
        <dbReference type="EMBL" id="MBM6660245.1"/>
    </source>
</evidence>
<dbReference type="PROSITE" id="PS01281">
    <property type="entry name" value="GIDA_2"/>
    <property type="match status" value="1"/>
</dbReference>
<feature type="binding site" evidence="12">
    <location>
        <begin position="11"/>
        <end position="16"/>
    </location>
    <ligand>
        <name>FAD</name>
        <dbReference type="ChEBI" id="CHEBI:57692"/>
    </ligand>
</feature>
<dbReference type="Proteomes" id="UP000764045">
    <property type="component" value="Unassembled WGS sequence"/>
</dbReference>
<dbReference type="FunFam" id="1.10.150.570:FF:000001">
    <property type="entry name" value="tRNA uridine 5-carboxymethylaminomethyl modification enzyme MnmG"/>
    <property type="match status" value="1"/>
</dbReference>